<accession>A0A1B2HX12</accession>
<dbReference type="AlphaFoldDB" id="A0A1B2HX12"/>
<dbReference type="RefSeq" id="WP_065920574.1">
    <property type="nucleotide sequence ID" value="NZ_CP016793.1"/>
</dbReference>
<protein>
    <submittedName>
        <fullName evidence="1">Uncharacterized protein</fullName>
    </submittedName>
</protein>
<dbReference type="STRING" id="1586287.BBK82_46235"/>
<dbReference type="Proteomes" id="UP000093053">
    <property type="component" value="Chromosome"/>
</dbReference>
<reference evidence="1 2" key="1">
    <citation type="submission" date="2016-07" db="EMBL/GenBank/DDBJ databases">
        <title>Complete genome sequence of the Lentzea guizhouensis DHS C013.</title>
        <authorList>
            <person name="Cao C."/>
        </authorList>
    </citation>
    <scope>NUCLEOTIDE SEQUENCE [LARGE SCALE GENOMIC DNA]</scope>
    <source>
        <strain evidence="1 2">DHS C013</strain>
    </source>
</reference>
<sequence length="79" mass="8228">MLLGVAGDLGADGAAERGGAGQARVDRLAVAGGHLSLSWGEGPLGHLTRRDLAREARVRGASELWVGHGVVLRQDFCVR</sequence>
<gene>
    <name evidence="1" type="ORF">BBK82_46235</name>
</gene>
<organism evidence="1 2">
    <name type="scientific">Lentzea guizhouensis</name>
    <dbReference type="NCBI Taxonomy" id="1586287"/>
    <lineage>
        <taxon>Bacteria</taxon>
        <taxon>Bacillati</taxon>
        <taxon>Actinomycetota</taxon>
        <taxon>Actinomycetes</taxon>
        <taxon>Pseudonocardiales</taxon>
        <taxon>Pseudonocardiaceae</taxon>
        <taxon>Lentzea</taxon>
    </lineage>
</organism>
<proteinExistence type="predicted"/>
<evidence type="ECO:0000313" key="1">
    <source>
        <dbReference type="EMBL" id="ANZ42243.1"/>
    </source>
</evidence>
<evidence type="ECO:0000313" key="2">
    <source>
        <dbReference type="Proteomes" id="UP000093053"/>
    </source>
</evidence>
<name>A0A1B2HX12_9PSEU</name>
<keyword evidence="2" id="KW-1185">Reference proteome</keyword>
<dbReference type="EMBL" id="CP016793">
    <property type="protein sequence ID" value="ANZ42243.1"/>
    <property type="molecule type" value="Genomic_DNA"/>
</dbReference>
<dbReference type="KEGG" id="led:BBK82_46235"/>